<dbReference type="RefSeq" id="WP_285997196.1">
    <property type="nucleotide sequence ID" value="NZ_CP127295.1"/>
</dbReference>
<gene>
    <name evidence="2" type="ORF">QRX60_42875</name>
</gene>
<reference evidence="2 3" key="1">
    <citation type="submission" date="2023-06" db="EMBL/GenBank/DDBJ databases">
        <authorList>
            <person name="Oyuntsetseg B."/>
            <person name="Kim S.B."/>
        </authorList>
    </citation>
    <scope>NUCLEOTIDE SEQUENCE [LARGE SCALE GENOMIC DNA]</scope>
    <source>
        <strain evidence="2 3">4-36</strain>
    </source>
</reference>
<organism evidence="2 3">
    <name type="scientific">Amycolatopsis mongoliensis</name>
    <dbReference type="NCBI Taxonomy" id="715475"/>
    <lineage>
        <taxon>Bacteria</taxon>
        <taxon>Bacillati</taxon>
        <taxon>Actinomycetota</taxon>
        <taxon>Actinomycetes</taxon>
        <taxon>Pseudonocardiales</taxon>
        <taxon>Pseudonocardiaceae</taxon>
        <taxon>Amycolatopsis</taxon>
    </lineage>
</organism>
<dbReference type="KEGG" id="amog:QRX60_42875"/>
<accession>A0A9Y2NGF3</accession>
<keyword evidence="1" id="KW-0812">Transmembrane</keyword>
<evidence type="ECO:0000256" key="1">
    <source>
        <dbReference type="SAM" id="Phobius"/>
    </source>
</evidence>
<keyword evidence="1" id="KW-1133">Transmembrane helix</keyword>
<keyword evidence="3" id="KW-1185">Reference proteome</keyword>
<feature type="transmembrane region" description="Helical" evidence="1">
    <location>
        <begin position="6"/>
        <end position="26"/>
    </location>
</feature>
<evidence type="ECO:0000313" key="2">
    <source>
        <dbReference type="EMBL" id="WIY00734.1"/>
    </source>
</evidence>
<dbReference type="AlphaFoldDB" id="A0A9Y2NGF3"/>
<dbReference type="EMBL" id="CP127295">
    <property type="protein sequence ID" value="WIY00734.1"/>
    <property type="molecule type" value="Genomic_DNA"/>
</dbReference>
<dbReference type="Proteomes" id="UP001239397">
    <property type="component" value="Chromosome"/>
</dbReference>
<evidence type="ECO:0000313" key="3">
    <source>
        <dbReference type="Proteomes" id="UP001239397"/>
    </source>
</evidence>
<proteinExistence type="predicted"/>
<name>A0A9Y2NGF3_9PSEU</name>
<protein>
    <submittedName>
        <fullName evidence="2">Uncharacterized protein</fullName>
    </submittedName>
</protein>
<keyword evidence="1" id="KW-0472">Membrane</keyword>
<sequence>MRKSLWLWVLLVFLVILVLGLIFGGYRKGTKLGAPAEPVPVAAWSSDAALQAAGHSWQRLVPRLRRCCS</sequence>